<accession>A0A6U1EEW5</accession>
<dbReference type="EMBL" id="HBGG01003427">
    <property type="protein sequence ID" value="CAD9199421.1"/>
    <property type="molecule type" value="Transcribed_RNA"/>
</dbReference>
<evidence type="ECO:0000313" key="4">
    <source>
        <dbReference type="EMBL" id="CAD9199420.1"/>
    </source>
</evidence>
<dbReference type="InterPro" id="IPR015419">
    <property type="entry name" value="CTAG/Pcc1"/>
</dbReference>
<protein>
    <recommendedName>
        <fullName evidence="6">Transcription factor Pcc1</fullName>
    </recommendedName>
</protein>
<organism evidence="4">
    <name type="scientific">Tetraselmis chuii</name>
    <dbReference type="NCBI Taxonomy" id="63592"/>
    <lineage>
        <taxon>Eukaryota</taxon>
        <taxon>Viridiplantae</taxon>
        <taxon>Chlorophyta</taxon>
        <taxon>core chlorophytes</taxon>
        <taxon>Chlorodendrophyceae</taxon>
        <taxon>Chlorodendrales</taxon>
        <taxon>Chlorodendraceae</taxon>
        <taxon>Tetraselmis</taxon>
    </lineage>
</organism>
<evidence type="ECO:0000313" key="3">
    <source>
        <dbReference type="EMBL" id="CAD9199419.1"/>
    </source>
</evidence>
<dbReference type="PANTHER" id="PTHR31283:SF5">
    <property type="entry name" value="EKC_KEOPS COMPLEX SUBUNIT LAGE3"/>
    <property type="match status" value="1"/>
</dbReference>
<dbReference type="GO" id="GO:0070525">
    <property type="term" value="P:tRNA threonylcarbamoyladenosine metabolic process"/>
    <property type="evidence" value="ECO:0007669"/>
    <property type="project" value="TreeGrafter"/>
</dbReference>
<dbReference type="GO" id="GO:0000408">
    <property type="term" value="C:EKC/KEOPS complex"/>
    <property type="evidence" value="ECO:0007669"/>
    <property type="project" value="TreeGrafter"/>
</dbReference>
<comment type="similarity">
    <text evidence="1">Belongs to the CTAG/PCC1 family.</text>
</comment>
<proteinExistence type="inferred from homology"/>
<dbReference type="AlphaFoldDB" id="A0A6U1EEW5"/>
<feature type="compositionally biased region" description="Basic and acidic residues" evidence="2">
    <location>
        <begin position="14"/>
        <end position="29"/>
    </location>
</feature>
<evidence type="ECO:0000256" key="1">
    <source>
        <dbReference type="ARBA" id="ARBA00007073"/>
    </source>
</evidence>
<dbReference type="Gene3D" id="3.30.310.50">
    <property type="entry name" value="Alpha-D-phosphohexomutase, C-terminal domain"/>
    <property type="match status" value="1"/>
</dbReference>
<evidence type="ECO:0008006" key="6">
    <source>
        <dbReference type="Google" id="ProtNLM"/>
    </source>
</evidence>
<gene>
    <name evidence="3" type="ORF">TCHU04912_LOCUS1652</name>
    <name evidence="4" type="ORF">TCHU04912_LOCUS1653</name>
    <name evidence="5" type="ORF">TCHU04912_LOCUS1654</name>
</gene>
<feature type="region of interest" description="Disordered" evidence="2">
    <location>
        <begin position="1"/>
        <end position="30"/>
    </location>
</feature>
<sequence>MSALPTPAVAEQVRVPEEHTQPEEGEKTKQAKAYQFCCEVTLSSHDWATMVRDALCVDPELRPTEVTRDIIVKGNTLYLTFSASEPRLLRSAVGPFTDLLGLAVRALESFGATAEGV</sequence>
<dbReference type="PANTHER" id="PTHR31283">
    <property type="entry name" value="EKC/KEOPS COMPLEX SUBUNIT PCC1 FAMILY MEMBER"/>
    <property type="match status" value="1"/>
</dbReference>
<dbReference type="Pfam" id="PF09341">
    <property type="entry name" value="Pcc1"/>
    <property type="match status" value="1"/>
</dbReference>
<dbReference type="EMBL" id="HBGG01003424">
    <property type="protein sequence ID" value="CAD9199420.1"/>
    <property type="molecule type" value="Transcribed_RNA"/>
</dbReference>
<dbReference type="EMBL" id="HBGG01003423">
    <property type="protein sequence ID" value="CAD9199419.1"/>
    <property type="molecule type" value="Transcribed_RNA"/>
</dbReference>
<evidence type="ECO:0000313" key="5">
    <source>
        <dbReference type="EMBL" id="CAD9199421.1"/>
    </source>
</evidence>
<reference evidence="4" key="1">
    <citation type="submission" date="2021-01" db="EMBL/GenBank/DDBJ databases">
        <authorList>
            <person name="Corre E."/>
            <person name="Pelletier E."/>
            <person name="Niang G."/>
            <person name="Scheremetjew M."/>
            <person name="Finn R."/>
            <person name="Kale V."/>
            <person name="Holt S."/>
            <person name="Cochrane G."/>
            <person name="Meng A."/>
            <person name="Brown T."/>
            <person name="Cohen L."/>
        </authorList>
    </citation>
    <scope>NUCLEOTIDE SEQUENCE</scope>
    <source>
        <strain evidence="4">PLY429</strain>
    </source>
</reference>
<name>A0A6U1EEW5_9CHLO</name>
<evidence type="ECO:0000256" key="2">
    <source>
        <dbReference type="SAM" id="MobiDB-lite"/>
    </source>
</evidence>